<dbReference type="Proteomes" id="UP000728032">
    <property type="component" value="Unassembled WGS sequence"/>
</dbReference>
<keyword evidence="5" id="KW-1185">Reference proteome</keyword>
<dbReference type="EMBL" id="OC918684">
    <property type="protein sequence ID" value="CAD7649879.1"/>
    <property type="molecule type" value="Genomic_DNA"/>
</dbReference>
<dbReference type="SUPFAM" id="SSF56112">
    <property type="entry name" value="Protein kinase-like (PK-like)"/>
    <property type="match status" value="2"/>
</dbReference>
<comment type="similarity">
    <text evidence="3">Belongs to the choline/ethanolamine kinase family.</text>
</comment>
<dbReference type="Pfam" id="PF01633">
    <property type="entry name" value="Choline_kinase"/>
    <property type="match status" value="2"/>
</dbReference>
<dbReference type="GO" id="GO:0004103">
    <property type="term" value="F:choline kinase activity"/>
    <property type="evidence" value="ECO:0007669"/>
    <property type="project" value="TreeGrafter"/>
</dbReference>
<evidence type="ECO:0000313" key="5">
    <source>
        <dbReference type="Proteomes" id="UP000728032"/>
    </source>
</evidence>
<keyword evidence="1" id="KW-0443">Lipid metabolism</keyword>
<dbReference type="PANTHER" id="PTHR22603">
    <property type="entry name" value="CHOLINE/ETHANOALAMINE KINASE"/>
    <property type="match status" value="1"/>
</dbReference>
<dbReference type="AlphaFoldDB" id="A0A7R9LXR1"/>
<accession>A0A7R9LXR1</accession>
<dbReference type="EMBL" id="CAJPVJ010003859">
    <property type="protein sequence ID" value="CAG2168016.1"/>
    <property type="molecule type" value="Genomic_DNA"/>
</dbReference>
<evidence type="ECO:0000313" key="4">
    <source>
        <dbReference type="EMBL" id="CAD7649879.1"/>
    </source>
</evidence>
<sequence>MSGKVWQRGTTPDDINQKCLQLCADYLGGIWHKLTTDDIEVKILSGGLTNQLYYCGLNEEHRKLVTTEPQEVAIRLYQKKYFNNYDTNDKSERLSDTIIALITSHKNLGPKIYGLFESGQIMAYYQHRVFSSEDERDVQMVTKLAHKLAAIHSLEVPLKLSHNWIVDSYDHFFHLSKQRFDLNSMFNEYDLETLKTHDLSEEIQWMKELILATDSPVTFAHNDFSENNIMVTKSNDIVVCDYEYSCRGYRGYDFGSLLLVWRRNRCEIRKPHEFPDDHTLRQLIEPYIEESVKLNGNEFLKDKRNSVESMLREVKAGTERMTEPKEINTDFSSIKWERGQTPDNIKDRCFDLCRHYLGDVWLNVTIDDIEVKRLSGGLTNQLYYCALNEDHRNTDEEVPQEVAIRLYGGKHFNNYDKQVNERLSDTIVSLLVSEHNLGPKIYGLFESGQILKYYKHKSFRKDEQKDEKLVKELAKKLAKIHALDVPIKRTGNWIFETFDAFYGSANKNYDMKALINECNCETLKMYDLKAEVDWLKDLITKTDSPITFTHVDFRGSNIMITESNGIVLCDFEYACYDYRGYDIGTIFAEWGKGLADIPKPQDFPSDSTFKPFIDSYINESMNLLGKQFSEDKRNSFDHILKEGKIFNLVSNMFFANEAIVVGMPFDKKKAMVF</sequence>
<keyword evidence="1" id="KW-0594">Phospholipid biosynthesis</keyword>
<dbReference type="Gene3D" id="3.30.200.20">
    <property type="entry name" value="Phosphorylase Kinase, domain 1"/>
    <property type="match status" value="2"/>
</dbReference>
<dbReference type="GO" id="GO:0005737">
    <property type="term" value="C:cytoplasm"/>
    <property type="evidence" value="ECO:0007669"/>
    <property type="project" value="TreeGrafter"/>
</dbReference>
<dbReference type="Gene3D" id="3.90.1200.10">
    <property type="match status" value="2"/>
</dbReference>
<proteinExistence type="inferred from homology"/>
<evidence type="ECO:0000256" key="1">
    <source>
        <dbReference type="ARBA" id="ARBA00023209"/>
    </source>
</evidence>
<dbReference type="OrthoDB" id="6497831at2759"/>
<organism evidence="4">
    <name type="scientific">Oppiella nova</name>
    <dbReference type="NCBI Taxonomy" id="334625"/>
    <lineage>
        <taxon>Eukaryota</taxon>
        <taxon>Metazoa</taxon>
        <taxon>Ecdysozoa</taxon>
        <taxon>Arthropoda</taxon>
        <taxon>Chelicerata</taxon>
        <taxon>Arachnida</taxon>
        <taxon>Acari</taxon>
        <taxon>Acariformes</taxon>
        <taxon>Sarcoptiformes</taxon>
        <taxon>Oribatida</taxon>
        <taxon>Brachypylina</taxon>
        <taxon>Oppioidea</taxon>
        <taxon>Oppiidae</taxon>
        <taxon>Oppiella</taxon>
    </lineage>
</organism>
<protein>
    <recommendedName>
        <fullName evidence="6">Choline/ethanolamine kinase</fullName>
    </recommendedName>
</protein>
<dbReference type="GO" id="GO:0006646">
    <property type="term" value="P:phosphatidylethanolamine biosynthetic process"/>
    <property type="evidence" value="ECO:0007669"/>
    <property type="project" value="TreeGrafter"/>
</dbReference>
<dbReference type="PANTHER" id="PTHR22603:SF93">
    <property type="entry name" value="RE24176P"/>
    <property type="match status" value="1"/>
</dbReference>
<dbReference type="GO" id="GO:0004305">
    <property type="term" value="F:ethanolamine kinase activity"/>
    <property type="evidence" value="ECO:0007669"/>
    <property type="project" value="TreeGrafter"/>
</dbReference>
<reference evidence="4" key="1">
    <citation type="submission" date="2020-11" db="EMBL/GenBank/DDBJ databases">
        <authorList>
            <person name="Tran Van P."/>
        </authorList>
    </citation>
    <scope>NUCLEOTIDE SEQUENCE</scope>
</reference>
<evidence type="ECO:0000256" key="2">
    <source>
        <dbReference type="ARBA" id="ARBA00023264"/>
    </source>
</evidence>
<name>A0A7R9LXR1_9ACAR</name>
<keyword evidence="1" id="KW-0444">Lipid biosynthesis</keyword>
<evidence type="ECO:0000256" key="3">
    <source>
        <dbReference type="ARBA" id="ARBA00038211"/>
    </source>
</evidence>
<keyword evidence="2" id="KW-1208">Phospholipid metabolism</keyword>
<gene>
    <name evidence="4" type="ORF">ONB1V03_LOCUS7510</name>
</gene>
<dbReference type="InterPro" id="IPR011009">
    <property type="entry name" value="Kinase-like_dom_sf"/>
</dbReference>
<evidence type="ECO:0008006" key="6">
    <source>
        <dbReference type="Google" id="ProtNLM"/>
    </source>
</evidence>